<feature type="region of interest" description="Disordered" evidence="1">
    <location>
        <begin position="123"/>
        <end position="145"/>
    </location>
</feature>
<proteinExistence type="predicted"/>
<evidence type="ECO:0000313" key="3">
    <source>
        <dbReference type="Proteomes" id="UP000063063"/>
    </source>
</evidence>
<dbReference type="AlphaFoldDB" id="A0A088SBI1"/>
<dbReference type="GeneID" id="22575816"/>
<dbReference type="OrthoDB" id="274829at2759"/>
<evidence type="ECO:0000256" key="1">
    <source>
        <dbReference type="SAM" id="MobiDB-lite"/>
    </source>
</evidence>
<dbReference type="VEuPathDB" id="TriTrypDB:LPAL13_000047900"/>
<dbReference type="EMBL" id="CP009394">
    <property type="protein sequence ID" value="AIN99031.1"/>
    <property type="molecule type" value="Genomic_DNA"/>
</dbReference>
<name>A0A088SBI1_LEIPA</name>
<dbReference type="VEuPathDB" id="TriTrypDB:LPMP_251680"/>
<dbReference type="KEGG" id="lpan:LPMP_251680"/>
<keyword evidence="3" id="KW-1185">Reference proteome</keyword>
<dbReference type="RefSeq" id="XP_010699738.1">
    <property type="nucleotide sequence ID" value="XM_010701436.1"/>
</dbReference>
<reference evidence="2 3" key="1">
    <citation type="journal article" date="2015" name="Sci. Rep.">
        <title>The genome of Leishmania panamensis: insights into genomics of the L. (Viannia) subgenus.</title>
        <authorList>
            <person name="Llanes A."/>
            <person name="Restrepo C.M."/>
            <person name="Vecchio G.D."/>
            <person name="Anguizola F.J."/>
            <person name="Lleonart R."/>
        </authorList>
    </citation>
    <scope>NUCLEOTIDE SEQUENCE [LARGE SCALE GENOMIC DNA]</scope>
    <source>
        <strain evidence="2 3">MHOM/PA/94/PSC-1</strain>
    </source>
</reference>
<evidence type="ECO:0000313" key="2">
    <source>
        <dbReference type="EMBL" id="AIN99031.1"/>
    </source>
</evidence>
<gene>
    <name evidence="2" type="ORF">LPMP_251680</name>
</gene>
<accession>A0A088SBI1</accession>
<protein>
    <submittedName>
        <fullName evidence="2">Uncharacterized protein</fullName>
    </submittedName>
</protein>
<sequence>MVLFSTYRSKRIVAQGFLSGPVMTARAFGDYYFQRAWNGCVQWVIPGEMRFWACGIPIIYFIHRYHNDHSLEPDLVEKAMILRWGGSLEEVRKLSPQDQLRIRIFTDIEKLYSAYGPKDTIIQPPGDTLPGKDYYHKSGTPGAHH</sequence>
<dbReference type="eggNOG" id="ENOG502S0CK">
    <property type="taxonomic scope" value="Eukaryota"/>
</dbReference>
<organism evidence="2 3">
    <name type="scientific">Leishmania panamensis</name>
    <dbReference type="NCBI Taxonomy" id="5679"/>
    <lineage>
        <taxon>Eukaryota</taxon>
        <taxon>Discoba</taxon>
        <taxon>Euglenozoa</taxon>
        <taxon>Kinetoplastea</taxon>
        <taxon>Metakinetoplastina</taxon>
        <taxon>Trypanosomatida</taxon>
        <taxon>Trypanosomatidae</taxon>
        <taxon>Leishmaniinae</taxon>
        <taxon>Leishmania</taxon>
        <taxon>Leishmania guyanensis species complex</taxon>
    </lineage>
</organism>
<dbReference type="Proteomes" id="UP000063063">
    <property type="component" value="Chromosome 25"/>
</dbReference>